<dbReference type="OMA" id="KLTHHES"/>
<comment type="subcellular location">
    <subcellularLocation>
        <location evidence="2">Cytoplasmic vesicle</location>
        <location evidence="2">Secretory vesicle</location>
    </subcellularLocation>
</comment>
<dbReference type="PANTHER" id="PTHR31667">
    <property type="entry name" value="SPERM EQUATORIAL SEGMENT PROTEIN 1"/>
    <property type="match status" value="1"/>
</dbReference>
<dbReference type="GO" id="GO:0030133">
    <property type="term" value="C:transport vesicle"/>
    <property type="evidence" value="ECO:0007669"/>
    <property type="project" value="UniProtKB-SubCell"/>
</dbReference>
<dbReference type="InterPro" id="IPR026743">
    <property type="entry name" value="Equatorial_segment"/>
</dbReference>
<proteinExistence type="inferred from homology"/>
<protein>
    <recommendedName>
        <fullName evidence="3">Sperm equatorial segment protein 1</fullName>
    </recommendedName>
</protein>
<keyword evidence="5" id="KW-0732">Signal</keyword>
<dbReference type="GeneID" id="117676197"/>
<dbReference type="PANTHER" id="PTHR31667:SF2">
    <property type="entry name" value="SPERM EQUATORIAL SEGMENT PROTEIN 1"/>
    <property type="match status" value="1"/>
</dbReference>
<keyword evidence="6" id="KW-0325">Glycoprotein</keyword>
<dbReference type="RefSeq" id="XP_034291385.1">
    <property type="nucleotide sequence ID" value="XM_034435494.2"/>
</dbReference>
<keyword evidence="4" id="KW-0217">Developmental protein</keyword>
<feature type="compositionally biased region" description="Low complexity" evidence="10">
    <location>
        <begin position="8"/>
        <end position="23"/>
    </location>
</feature>
<evidence type="ECO:0000256" key="3">
    <source>
        <dbReference type="ARBA" id="ARBA00020783"/>
    </source>
</evidence>
<evidence type="ECO:0000256" key="7">
    <source>
        <dbReference type="ARBA" id="ARBA00023329"/>
    </source>
</evidence>
<feature type="region of interest" description="Disordered" evidence="10">
    <location>
        <begin position="1"/>
        <end position="42"/>
    </location>
</feature>
<evidence type="ECO:0000256" key="8">
    <source>
        <dbReference type="ARBA" id="ARBA00025763"/>
    </source>
</evidence>
<evidence type="ECO:0000256" key="4">
    <source>
        <dbReference type="ARBA" id="ARBA00022473"/>
    </source>
</evidence>
<comment type="similarity">
    <text evidence="8">Belongs to the SPESP1 family.</text>
</comment>
<evidence type="ECO:0000256" key="5">
    <source>
        <dbReference type="ARBA" id="ARBA00022729"/>
    </source>
</evidence>
<dbReference type="GO" id="GO:0007342">
    <property type="term" value="P:fusion of sperm to egg plasma membrane involved in single fertilization"/>
    <property type="evidence" value="ECO:0007669"/>
    <property type="project" value="InterPro"/>
</dbReference>
<evidence type="ECO:0000256" key="9">
    <source>
        <dbReference type="SAM" id="Coils"/>
    </source>
</evidence>
<evidence type="ECO:0000313" key="11">
    <source>
        <dbReference type="Proteomes" id="UP001652622"/>
    </source>
</evidence>
<evidence type="ECO:0000256" key="1">
    <source>
        <dbReference type="ARBA" id="ARBA00003615"/>
    </source>
</evidence>
<dbReference type="Proteomes" id="UP001652622">
    <property type="component" value="Unplaced"/>
</dbReference>
<evidence type="ECO:0000256" key="6">
    <source>
        <dbReference type="ARBA" id="ARBA00023180"/>
    </source>
</evidence>
<gene>
    <name evidence="12" type="primary">LOC117676197</name>
</gene>
<dbReference type="GO" id="GO:0007340">
    <property type="term" value="P:acrosome reaction"/>
    <property type="evidence" value="ECO:0007669"/>
    <property type="project" value="InterPro"/>
</dbReference>
<feature type="coiled-coil region" evidence="9">
    <location>
        <begin position="305"/>
        <end position="332"/>
    </location>
</feature>
<dbReference type="GO" id="GO:0001669">
    <property type="term" value="C:acrosomal vesicle"/>
    <property type="evidence" value="ECO:0007669"/>
    <property type="project" value="InterPro"/>
</dbReference>
<dbReference type="AlphaFoldDB" id="A0A6P9DJE0"/>
<sequence>MKAKRHTWPGLSAASWASSGLPSVTSTGRHPQGTPDPAGSGVTHRYENVKAVEISVQPTAVEEVISVGKDAVEVQQLSNTGEIAAKKEEQTLNDLVNLLQDVVKNIPTGLVLSTEQPPTFWTPEIVTSPSVAVDTVWVNVNPQSSDKSRTIALMKKDTPTTTAFWKLRNDASASVILHSDTSPSENLPSETSESVILISEEPSPGNTLGTISVQLEKEATPKKEGKSFDQLTNGALASLVESLRNVQKLHMPLDNNKPQQKSHPLMLAHHKPRGLDILEAIDTLIKTIKNAPPSVKEDPDLHEYVEEAEGYLKNALELAGEAERKLLQKKEQQMKLDIELLNPPSTAPPITEMKLDIELPSSLSSEASEAEIKLDIEITPSPSTVPPVTQVEIDISPSPSTTASASEVDIILPPSESLEKKAEATEKEMGKLKAFINLLYGFSPELTEYAENSPHKKMAQDIVERSMEVLEAIKSVFCGNPKKQSKQILKHLLQKDMELVRQAMKEKRTS</sequence>
<accession>A0A6P9DJE0</accession>
<comment type="function">
    <text evidence="1">Involved in fertilization ability of sperm.</text>
</comment>
<evidence type="ECO:0000313" key="12">
    <source>
        <dbReference type="RefSeq" id="XP_034291385.1"/>
    </source>
</evidence>
<dbReference type="InParanoid" id="A0A6P9DJE0"/>
<reference evidence="12" key="1">
    <citation type="submission" date="2025-08" db="UniProtKB">
        <authorList>
            <consortium name="RefSeq"/>
        </authorList>
    </citation>
    <scope>IDENTIFICATION</scope>
    <source>
        <tissue evidence="12">Blood</tissue>
    </source>
</reference>
<keyword evidence="7" id="KW-0968">Cytoplasmic vesicle</keyword>
<keyword evidence="9" id="KW-0175">Coiled coil</keyword>
<dbReference type="KEGG" id="pgut:117676197"/>
<name>A0A6P9DJE0_PANGU</name>
<organism evidence="11 12">
    <name type="scientific">Pantherophis guttatus</name>
    <name type="common">Corn snake</name>
    <name type="synonym">Elaphe guttata</name>
    <dbReference type="NCBI Taxonomy" id="94885"/>
    <lineage>
        <taxon>Eukaryota</taxon>
        <taxon>Metazoa</taxon>
        <taxon>Chordata</taxon>
        <taxon>Craniata</taxon>
        <taxon>Vertebrata</taxon>
        <taxon>Euteleostomi</taxon>
        <taxon>Lepidosauria</taxon>
        <taxon>Squamata</taxon>
        <taxon>Bifurcata</taxon>
        <taxon>Unidentata</taxon>
        <taxon>Episquamata</taxon>
        <taxon>Toxicofera</taxon>
        <taxon>Serpentes</taxon>
        <taxon>Colubroidea</taxon>
        <taxon>Colubridae</taxon>
        <taxon>Colubrinae</taxon>
        <taxon>Pantherophis</taxon>
    </lineage>
</organism>
<evidence type="ECO:0000256" key="10">
    <source>
        <dbReference type="SAM" id="MobiDB-lite"/>
    </source>
</evidence>
<evidence type="ECO:0000256" key="2">
    <source>
        <dbReference type="ARBA" id="ARBA00004398"/>
    </source>
</evidence>
<keyword evidence="11" id="KW-1185">Reference proteome</keyword>